<dbReference type="RefSeq" id="WP_106772371.1">
    <property type="nucleotide sequence ID" value="NZ_PXYK01000009.1"/>
</dbReference>
<evidence type="ECO:0000313" key="2">
    <source>
        <dbReference type="EMBL" id="PSJ60636.1"/>
    </source>
</evidence>
<gene>
    <name evidence="2" type="ORF">C7I84_10885</name>
</gene>
<accession>A0A2P7SDP9</accession>
<keyword evidence="3" id="KW-1185">Reference proteome</keyword>
<organism evidence="2 3">
    <name type="scientific">Kumtagia ephedrae</name>
    <dbReference type="NCBI Taxonomy" id="2116701"/>
    <lineage>
        <taxon>Bacteria</taxon>
        <taxon>Pseudomonadati</taxon>
        <taxon>Pseudomonadota</taxon>
        <taxon>Alphaproteobacteria</taxon>
        <taxon>Hyphomicrobiales</taxon>
        <taxon>Phyllobacteriaceae</taxon>
        <taxon>Kumtagia</taxon>
    </lineage>
</organism>
<feature type="signal peptide" evidence="1">
    <location>
        <begin position="1"/>
        <end position="23"/>
    </location>
</feature>
<protein>
    <recommendedName>
        <fullName evidence="4">Antifreeze protein</fullName>
    </recommendedName>
</protein>
<evidence type="ECO:0008006" key="4">
    <source>
        <dbReference type="Google" id="ProtNLM"/>
    </source>
</evidence>
<dbReference type="EMBL" id="PXYK01000009">
    <property type="protein sequence ID" value="PSJ60636.1"/>
    <property type="molecule type" value="Genomic_DNA"/>
</dbReference>
<sequence>MFNMLRTAALSAVVGLTALTGMAATAQADGLYLNFGGGESRVGVYVGDHGPRWRHDRWDRRDRWERRECTPRRAVDKAERLGVRRARVVDVGRRTIDVAGRRHGERVIVTFARAPHCPIIR</sequence>
<proteinExistence type="predicted"/>
<feature type="chain" id="PRO_5015151610" description="Antifreeze protein" evidence="1">
    <location>
        <begin position="24"/>
        <end position="121"/>
    </location>
</feature>
<name>A0A2P7SDP9_9HYPH</name>
<reference evidence="2 3" key="1">
    <citation type="submission" date="2018-03" db="EMBL/GenBank/DDBJ databases">
        <title>The draft genome of Mesorhizobium sp. 6GN-30.</title>
        <authorList>
            <person name="Liu L."/>
            <person name="Li L."/>
            <person name="Wang T."/>
            <person name="Zhang X."/>
            <person name="Liang L."/>
        </authorList>
    </citation>
    <scope>NUCLEOTIDE SEQUENCE [LARGE SCALE GENOMIC DNA]</scope>
    <source>
        <strain evidence="2 3">6GN30</strain>
    </source>
</reference>
<evidence type="ECO:0000256" key="1">
    <source>
        <dbReference type="SAM" id="SignalP"/>
    </source>
</evidence>
<dbReference type="Proteomes" id="UP000241229">
    <property type="component" value="Unassembled WGS sequence"/>
</dbReference>
<dbReference type="AlphaFoldDB" id="A0A2P7SDP9"/>
<keyword evidence="1" id="KW-0732">Signal</keyword>
<evidence type="ECO:0000313" key="3">
    <source>
        <dbReference type="Proteomes" id="UP000241229"/>
    </source>
</evidence>
<comment type="caution">
    <text evidence="2">The sequence shown here is derived from an EMBL/GenBank/DDBJ whole genome shotgun (WGS) entry which is preliminary data.</text>
</comment>